<dbReference type="Proteomes" id="UP000799770">
    <property type="component" value="Unassembled WGS sequence"/>
</dbReference>
<dbReference type="OrthoDB" id="3798794at2759"/>
<proteinExistence type="predicted"/>
<reference evidence="2" key="1">
    <citation type="journal article" date="2020" name="Stud. Mycol.">
        <title>101 Dothideomycetes genomes: a test case for predicting lifestyles and emergence of pathogens.</title>
        <authorList>
            <person name="Haridas S."/>
            <person name="Albert R."/>
            <person name="Binder M."/>
            <person name="Bloem J."/>
            <person name="Labutti K."/>
            <person name="Salamov A."/>
            <person name="Andreopoulos B."/>
            <person name="Baker S."/>
            <person name="Barry K."/>
            <person name="Bills G."/>
            <person name="Bluhm B."/>
            <person name="Cannon C."/>
            <person name="Castanera R."/>
            <person name="Culley D."/>
            <person name="Daum C."/>
            <person name="Ezra D."/>
            <person name="Gonzalez J."/>
            <person name="Henrissat B."/>
            <person name="Kuo A."/>
            <person name="Liang C."/>
            <person name="Lipzen A."/>
            <person name="Lutzoni F."/>
            <person name="Magnuson J."/>
            <person name="Mondo S."/>
            <person name="Nolan M."/>
            <person name="Ohm R."/>
            <person name="Pangilinan J."/>
            <person name="Park H.-J."/>
            <person name="Ramirez L."/>
            <person name="Alfaro M."/>
            <person name="Sun H."/>
            <person name="Tritt A."/>
            <person name="Yoshinaga Y."/>
            <person name="Zwiers L.-H."/>
            <person name="Turgeon B."/>
            <person name="Goodwin S."/>
            <person name="Spatafora J."/>
            <person name="Crous P."/>
            <person name="Grigoriev I."/>
        </authorList>
    </citation>
    <scope>NUCLEOTIDE SEQUENCE</scope>
    <source>
        <strain evidence="2">CBS 627.86</strain>
    </source>
</reference>
<feature type="compositionally biased region" description="Low complexity" evidence="1">
    <location>
        <begin position="83"/>
        <end position="94"/>
    </location>
</feature>
<feature type="region of interest" description="Disordered" evidence="1">
    <location>
        <begin position="78"/>
        <end position="124"/>
    </location>
</feature>
<sequence>MDMGPENASYPSVGYGTVTETVSHPANAATLPSSKSQPTLATASKLVSADGFVPTSDENAAQRRDIIVKNPVIRVKQLTEENSSTNSSRSAISKSTRHDTLQAGRAGAHPSAENAGEDTNISDIVDEDRVEVDNEYDRKAFYKLATSSTFDLASIHYLVIHLNASQHDELTDDFLAIALNQLHPTADGTNPHDLCKLTIVLHGNTLFTRHNYTLVSPAASGEIIGNLNKLMTGGLKRKEKEKLAYAVNVTEKAAVKALLGIRGVQEVFVEGVGRAKMDSGLQEMIVSSLICPPNAQLGAVPDPGLEKVLAREGVVTSTEGKVTYKLRDYNKVRPSWKEHSPTKPVLIDEYSATIMRAAGIDEDEVLKNATRLTRSSRRKIYDVTKDLFYTPPSPPPSPRAHHRRGPRSIFPGLASSDHSTDTDEDEIGPFLDGRTLSEMVRIMTRQQDNDDLMTSKKTVTYREIDQQLPNGLSTKHGEWFVLTGKGNNVQLGWRV</sequence>
<organism evidence="2 3">
    <name type="scientific">Lophiotrema nucula</name>
    <dbReference type="NCBI Taxonomy" id="690887"/>
    <lineage>
        <taxon>Eukaryota</taxon>
        <taxon>Fungi</taxon>
        <taxon>Dikarya</taxon>
        <taxon>Ascomycota</taxon>
        <taxon>Pezizomycotina</taxon>
        <taxon>Dothideomycetes</taxon>
        <taxon>Pleosporomycetidae</taxon>
        <taxon>Pleosporales</taxon>
        <taxon>Lophiotremataceae</taxon>
        <taxon>Lophiotrema</taxon>
    </lineage>
</organism>
<evidence type="ECO:0000313" key="3">
    <source>
        <dbReference type="Proteomes" id="UP000799770"/>
    </source>
</evidence>
<keyword evidence="3" id="KW-1185">Reference proteome</keyword>
<evidence type="ECO:0000256" key="1">
    <source>
        <dbReference type="SAM" id="MobiDB-lite"/>
    </source>
</evidence>
<evidence type="ECO:0000313" key="2">
    <source>
        <dbReference type="EMBL" id="KAF2115490.1"/>
    </source>
</evidence>
<dbReference type="AlphaFoldDB" id="A0A6A5Z7U1"/>
<feature type="region of interest" description="Disordered" evidence="1">
    <location>
        <begin position="386"/>
        <end position="430"/>
    </location>
</feature>
<name>A0A6A5Z7U1_9PLEO</name>
<accession>A0A6A5Z7U1</accession>
<gene>
    <name evidence="2" type="ORF">BDV96DRAFT_81250</name>
</gene>
<dbReference type="EMBL" id="ML977323">
    <property type="protein sequence ID" value="KAF2115490.1"/>
    <property type="molecule type" value="Genomic_DNA"/>
</dbReference>
<protein>
    <submittedName>
        <fullName evidence="2">Uncharacterized protein</fullName>
    </submittedName>
</protein>